<dbReference type="PANTHER" id="PTHR31005:SF8">
    <property type="entry name" value="DUF4139 DOMAIN-CONTAINING PROTEIN"/>
    <property type="match status" value="1"/>
</dbReference>
<dbReference type="Proteomes" id="UP001240236">
    <property type="component" value="Unassembled WGS sequence"/>
</dbReference>
<dbReference type="AlphaFoldDB" id="A0AAE4AXD8"/>
<proteinExistence type="predicted"/>
<reference evidence="3 4" key="1">
    <citation type="submission" date="2023-07" db="EMBL/GenBank/DDBJ databases">
        <title>Sequencing the genomes of 1000 actinobacteria strains.</title>
        <authorList>
            <person name="Klenk H.-P."/>
        </authorList>
    </citation>
    <scope>NUCLEOTIDE SEQUENCE [LARGE SCALE GENOMIC DNA]</scope>
    <source>
        <strain evidence="3 4">DSM 44709</strain>
    </source>
</reference>
<dbReference type="EMBL" id="JAUSUZ010000001">
    <property type="protein sequence ID" value="MDQ0366079.1"/>
    <property type="molecule type" value="Genomic_DNA"/>
</dbReference>
<feature type="domain" description="DUF4139" evidence="1">
    <location>
        <begin position="206"/>
        <end position="525"/>
    </location>
</feature>
<dbReference type="InterPro" id="IPR037291">
    <property type="entry name" value="DUF4139"/>
</dbReference>
<evidence type="ECO:0000313" key="3">
    <source>
        <dbReference type="EMBL" id="MDQ0366079.1"/>
    </source>
</evidence>
<name>A0AAE4AXD8_9ACTN</name>
<dbReference type="PANTHER" id="PTHR31005">
    <property type="entry name" value="DUF4139 DOMAIN-CONTAINING PROTEIN"/>
    <property type="match status" value="1"/>
</dbReference>
<dbReference type="RefSeq" id="WP_307239140.1">
    <property type="nucleotide sequence ID" value="NZ_JAUSUZ010000001.1"/>
</dbReference>
<gene>
    <name evidence="3" type="ORF">J2S42_002748</name>
</gene>
<dbReference type="InterPro" id="IPR011935">
    <property type="entry name" value="CHP02231"/>
</dbReference>
<protein>
    <submittedName>
        <fullName evidence="3">Uncharacterized protein (TIGR02231 family)</fullName>
    </submittedName>
</protein>
<keyword evidence="4" id="KW-1185">Reference proteome</keyword>
<accession>A0AAE4AXD8</accession>
<evidence type="ECO:0000259" key="1">
    <source>
        <dbReference type="Pfam" id="PF13598"/>
    </source>
</evidence>
<dbReference type="Pfam" id="PF13598">
    <property type="entry name" value="DUF4139"/>
    <property type="match status" value="1"/>
</dbReference>
<comment type="caution">
    <text evidence="3">The sequence shown here is derived from an EMBL/GenBank/DDBJ whole genome shotgun (WGS) entry which is preliminary data.</text>
</comment>
<dbReference type="NCBIfam" id="TIGR02231">
    <property type="entry name" value="mucoidy inhibitor MuiA family protein"/>
    <property type="match status" value="1"/>
</dbReference>
<evidence type="ECO:0000259" key="2">
    <source>
        <dbReference type="Pfam" id="PF13600"/>
    </source>
</evidence>
<organism evidence="3 4">
    <name type="scientific">Catenuloplanes indicus</name>
    <dbReference type="NCBI Taxonomy" id="137267"/>
    <lineage>
        <taxon>Bacteria</taxon>
        <taxon>Bacillati</taxon>
        <taxon>Actinomycetota</taxon>
        <taxon>Actinomycetes</taxon>
        <taxon>Micromonosporales</taxon>
        <taxon>Micromonosporaceae</taxon>
        <taxon>Catenuloplanes</taxon>
    </lineage>
</organism>
<dbReference type="InterPro" id="IPR025554">
    <property type="entry name" value="DUF4140"/>
</dbReference>
<feature type="domain" description="DUF4140" evidence="2">
    <location>
        <begin position="17"/>
        <end position="114"/>
    </location>
</feature>
<evidence type="ECO:0000313" key="4">
    <source>
        <dbReference type="Proteomes" id="UP001240236"/>
    </source>
</evidence>
<dbReference type="Pfam" id="PF13600">
    <property type="entry name" value="DUF4140"/>
    <property type="match status" value="1"/>
</dbReference>
<sequence length="537" mass="57531">MSDVTPAAPVDSTITGVIVYPDRARVTRHATVRLPAGDHTVPLGPLPAAVDASSVRVGGRGAATVLGVDVTTFFAARSADPEVVALEERRRALEDAQRELDDDAAIEKERAEFLHELGRRAGTSYAKALAEGTAAPGAIAGFGDSLAEQLAAGKARQRAAAQRRERLDDELSAVHRELEALYRKTAPDRLVAMVALEMAHTGAVELELSYVTHGASWESSYDVRLDADGDTLTLTWFGLVSQHTGEDWPETDLRLSTARPAGLVTVPDLDPWFLDRHRPAPPTPPPAPMPVYGASYDMADAPVAVAGPPVAAGAARMARAKVVEAVATVEQGAAAATYRPARPVAVPADGTSHRAVVASLELPARLDHVTAPVRDTGAYLRATVTNASEHTLLPGPAAVFHGGDFVGRTRLKPWAPGEELELALGVDDRVRVEREQTRRTATKAALSSTRRREAEYTITIGNHTPRAAQITVLDQLPVSRDEAIAVRETRFDPAPAERTEMGELTWKLQVPPGETRTVVFGFRAEIGKGVELDGWRE</sequence>